<reference evidence="2 3" key="1">
    <citation type="submission" date="2023-01" db="EMBL/GenBank/DDBJ databases">
        <authorList>
            <person name="Kreplak J."/>
        </authorList>
    </citation>
    <scope>NUCLEOTIDE SEQUENCE [LARGE SCALE GENOMIC DNA]</scope>
</reference>
<feature type="compositionally biased region" description="Polar residues" evidence="1">
    <location>
        <begin position="633"/>
        <end position="642"/>
    </location>
</feature>
<evidence type="ECO:0000313" key="2">
    <source>
        <dbReference type="EMBL" id="CAI8596524.1"/>
    </source>
</evidence>
<dbReference type="Proteomes" id="UP001157006">
    <property type="component" value="Chromosome 2"/>
</dbReference>
<evidence type="ECO:0000313" key="3">
    <source>
        <dbReference type="Proteomes" id="UP001157006"/>
    </source>
</evidence>
<evidence type="ECO:0000256" key="1">
    <source>
        <dbReference type="SAM" id="MobiDB-lite"/>
    </source>
</evidence>
<proteinExistence type="predicted"/>
<gene>
    <name evidence="2" type="ORF">VFH_II039440</name>
</gene>
<protein>
    <submittedName>
        <fullName evidence="2">Uncharacterized protein</fullName>
    </submittedName>
</protein>
<feature type="region of interest" description="Disordered" evidence="1">
    <location>
        <begin position="98"/>
        <end position="145"/>
    </location>
</feature>
<dbReference type="AlphaFoldDB" id="A0AAV0ZFQ8"/>
<name>A0AAV0ZFQ8_VICFA</name>
<keyword evidence="3" id="KW-1185">Reference proteome</keyword>
<dbReference type="PANTHER" id="PTHR36892">
    <property type="entry name" value="OS01G0201800 PROTEIN"/>
    <property type="match status" value="1"/>
</dbReference>
<dbReference type="PANTHER" id="PTHR36892:SF1">
    <property type="entry name" value="OS05G0518200 PROTEIN"/>
    <property type="match status" value="1"/>
</dbReference>
<accession>A0AAV0ZFQ8</accession>
<feature type="compositionally biased region" description="Pro residues" evidence="1">
    <location>
        <begin position="108"/>
        <end position="141"/>
    </location>
</feature>
<sequence length="670" mass="75913">MAFSIRDYTRKMRTINAFECWPFPDREELNQHKIKSMLPPMAVPKRSRSHRRRRSKHLNFLDKSNICFTDVGGTSAPRENLFIRSNSRPHKIEEIIDQKKGKEKCFPNPTPPQLVVPLPPPPPSPPIPTYPSMPPPPPRPPKTQLLSPSLSQVENMLTVFVLDDEEEEDPQMVSEFRKSMKRYNVEPPKSNEGSLTLEEEKEELEINSHVMDAETTKELQPRLPIKRSLNKNLMMASKINFAVNREHDIKIKIKEKDEELIASKLELQNPGINGSKMLKGRTLKPNADMIGKSRFFPKKDKMGVRNNNMELNFNGMSNIKMNQGDKSSKRGSCNGLPVNQENVVVVKQELFDPIVRDPFIQQNKQDKVSPKESPGVVSTGSSLPIISVKGRDVSTSRSNKEKEKQHVMVRDFPVREESKRRNYKLEPYSSSQLQISSEKVFRPRNFPSNPVMKNPNAAFLQSHRVSANQRLGDSRNAGSNFPEKFRARTNLEGLVFQPPLSNAEMNDRKRGYHDASSTLMLPFSSPPSTWLSSSTSTSTRERLFRPTSSNGFHQNTWNLNFNASSSIHPTKAMYPPNFVKNANVCHVPIVQPAPIVNQPSAIKSSHHTFSKSRKRRAVEIIDFTNPHKLPNMGASSESNTGEAETDTSDVARSHLGVDPNVQKSEKDHIN</sequence>
<feature type="region of interest" description="Disordered" evidence="1">
    <location>
        <begin position="625"/>
        <end position="670"/>
    </location>
</feature>
<dbReference type="EMBL" id="OX451737">
    <property type="protein sequence ID" value="CAI8596524.1"/>
    <property type="molecule type" value="Genomic_DNA"/>
</dbReference>
<organism evidence="2 3">
    <name type="scientific">Vicia faba</name>
    <name type="common">Broad bean</name>
    <name type="synonym">Faba vulgaris</name>
    <dbReference type="NCBI Taxonomy" id="3906"/>
    <lineage>
        <taxon>Eukaryota</taxon>
        <taxon>Viridiplantae</taxon>
        <taxon>Streptophyta</taxon>
        <taxon>Embryophyta</taxon>
        <taxon>Tracheophyta</taxon>
        <taxon>Spermatophyta</taxon>
        <taxon>Magnoliopsida</taxon>
        <taxon>eudicotyledons</taxon>
        <taxon>Gunneridae</taxon>
        <taxon>Pentapetalae</taxon>
        <taxon>rosids</taxon>
        <taxon>fabids</taxon>
        <taxon>Fabales</taxon>
        <taxon>Fabaceae</taxon>
        <taxon>Papilionoideae</taxon>
        <taxon>50 kb inversion clade</taxon>
        <taxon>NPAAA clade</taxon>
        <taxon>Hologalegina</taxon>
        <taxon>IRL clade</taxon>
        <taxon>Fabeae</taxon>
        <taxon>Vicia</taxon>
    </lineage>
</organism>
<feature type="region of interest" description="Disordered" evidence="1">
    <location>
        <begin position="363"/>
        <end position="382"/>
    </location>
</feature>